<reference evidence="1 2" key="1">
    <citation type="submission" date="2019-06" db="EMBL/GenBank/DDBJ databases">
        <title>Genomics analysis of Aphanomyces spp. identifies a new class of oomycete effector associated with host adaptation.</title>
        <authorList>
            <person name="Gaulin E."/>
        </authorList>
    </citation>
    <scope>NUCLEOTIDE SEQUENCE [LARGE SCALE GENOMIC DNA]</scope>
    <source>
        <strain evidence="1 2">E</strain>
    </source>
</reference>
<comment type="caution">
    <text evidence="1">The sequence shown here is derived from an EMBL/GenBank/DDBJ whole genome shotgun (WGS) entry which is preliminary data.</text>
</comment>
<dbReference type="AlphaFoldDB" id="A0A6A5AJW3"/>
<name>A0A6A5AJW3_APHAT</name>
<proteinExistence type="predicted"/>
<accession>A0A6A5AJW3</accession>
<dbReference type="EMBL" id="VJMI01009886">
    <property type="protein sequence ID" value="KAF0757648.1"/>
    <property type="molecule type" value="Genomic_DNA"/>
</dbReference>
<organism evidence="1 2">
    <name type="scientific">Aphanomyces astaci</name>
    <name type="common">Crayfish plague agent</name>
    <dbReference type="NCBI Taxonomy" id="112090"/>
    <lineage>
        <taxon>Eukaryota</taxon>
        <taxon>Sar</taxon>
        <taxon>Stramenopiles</taxon>
        <taxon>Oomycota</taxon>
        <taxon>Saprolegniomycetes</taxon>
        <taxon>Saprolegniales</taxon>
        <taxon>Verrucalvaceae</taxon>
        <taxon>Aphanomyces</taxon>
    </lineage>
</organism>
<protein>
    <submittedName>
        <fullName evidence="1">Uncharacterized protein</fullName>
    </submittedName>
</protein>
<gene>
    <name evidence="1" type="ORF">AaE_004202</name>
</gene>
<evidence type="ECO:0000313" key="2">
    <source>
        <dbReference type="Proteomes" id="UP000469452"/>
    </source>
</evidence>
<dbReference type="Proteomes" id="UP000469452">
    <property type="component" value="Unassembled WGS sequence"/>
</dbReference>
<evidence type="ECO:0000313" key="1">
    <source>
        <dbReference type="EMBL" id="KAF0757648.1"/>
    </source>
</evidence>
<sequence length="333" mass="36821">MSVSAWESPVLKQVLLGCYDEASPLALFRGHTDVLMAIFNAILDFWTFHVTDTSSVGMMQCTPKVGAPVPCVMPGRRKRVQFPPPWSSHDASFNVNMMPFIMGDVSSLPPSCVRYHDMILHCVHINRSDEHGKIGYLTIHESTVEAGTAQRRPGLHVEAAGRSSSIGFVTTNPDPVWGGGFFAQNCIHGGVYMASTVADSCGVYNMTIRDHHMVTGALGDVEHLRPLLEKLNHKYVLLQANELIWMTDRTPHESLPLLATTFRQYFRLVTSGVSHWYADHSTPNPLGIQPNATVIHGNKLRNVVAQDDSLAPIKVWPLVTADARATEITQMLE</sequence>